<sequence length="383" mass="43351">MANLHTLNEINTGVALVSGNKLGSIPSNRYPPSRTELENQLACANQDREIAIECGNRLANKCSVLDKDNKRIQRDLNRSNKDKEKLSKHIYQLIDEVKRLHSELDTLTSQITRKDISLNKYKDKIRTKLKEMKALQSKIKVSETRLSSTQKDSSMKESEIDYLRVELSALNSNLASKNRELEHMKNMLTLKNSELELIKNDLAEKNSEIRSLETRLKELLPCNRLSLEQVKIGGKTDEKNDDNISVMQSPPKDLDSLSLAKYFVHKPRPEGLLLRNKTENSQVDRDIQESLTQQTLASLNGQARSSISPKINPESSSYIISEIKNNNIPIKEIEALPVATLGAGEALVNYKYQIPPIVKLVVLVIITIPIIWITSNETFSYGY</sequence>
<dbReference type="AlphaFoldDB" id="A0A8H4A495"/>
<gene>
    <name evidence="3" type="ORF">F8M41_007710</name>
</gene>
<dbReference type="OrthoDB" id="2435627at2759"/>
<dbReference type="Gene3D" id="1.10.287.1490">
    <property type="match status" value="1"/>
</dbReference>
<keyword evidence="1" id="KW-0175">Coiled coil</keyword>
<keyword evidence="2" id="KW-0812">Transmembrane</keyword>
<keyword evidence="4" id="KW-1185">Reference proteome</keyword>
<keyword evidence="2" id="KW-0472">Membrane</keyword>
<feature type="transmembrane region" description="Helical" evidence="2">
    <location>
        <begin position="357"/>
        <end position="375"/>
    </location>
</feature>
<proteinExistence type="predicted"/>
<evidence type="ECO:0000313" key="4">
    <source>
        <dbReference type="Proteomes" id="UP000439903"/>
    </source>
</evidence>
<name>A0A8H4A495_GIGMA</name>
<accession>A0A8H4A495</accession>
<evidence type="ECO:0000256" key="2">
    <source>
        <dbReference type="SAM" id="Phobius"/>
    </source>
</evidence>
<comment type="caution">
    <text evidence="3">The sequence shown here is derived from an EMBL/GenBank/DDBJ whole genome shotgun (WGS) entry which is preliminary data.</text>
</comment>
<feature type="coiled-coil region" evidence="1">
    <location>
        <begin position="118"/>
        <end position="215"/>
    </location>
</feature>
<dbReference type="SUPFAM" id="SSF57997">
    <property type="entry name" value="Tropomyosin"/>
    <property type="match status" value="1"/>
</dbReference>
<keyword evidence="2" id="KW-1133">Transmembrane helix</keyword>
<dbReference type="Proteomes" id="UP000439903">
    <property type="component" value="Unassembled WGS sequence"/>
</dbReference>
<evidence type="ECO:0000313" key="3">
    <source>
        <dbReference type="EMBL" id="KAF0413847.1"/>
    </source>
</evidence>
<organism evidence="3 4">
    <name type="scientific">Gigaspora margarita</name>
    <dbReference type="NCBI Taxonomy" id="4874"/>
    <lineage>
        <taxon>Eukaryota</taxon>
        <taxon>Fungi</taxon>
        <taxon>Fungi incertae sedis</taxon>
        <taxon>Mucoromycota</taxon>
        <taxon>Glomeromycotina</taxon>
        <taxon>Glomeromycetes</taxon>
        <taxon>Diversisporales</taxon>
        <taxon>Gigasporaceae</taxon>
        <taxon>Gigaspora</taxon>
    </lineage>
</organism>
<dbReference type="EMBL" id="WTPW01001790">
    <property type="protein sequence ID" value="KAF0413847.1"/>
    <property type="molecule type" value="Genomic_DNA"/>
</dbReference>
<protein>
    <submittedName>
        <fullName evidence="3">Uncharacterized protein</fullName>
    </submittedName>
</protein>
<reference evidence="3 4" key="1">
    <citation type="journal article" date="2019" name="Environ. Microbiol.">
        <title>At the nexus of three kingdoms: the genome of the mycorrhizal fungus Gigaspora margarita provides insights into plant, endobacterial and fungal interactions.</title>
        <authorList>
            <person name="Venice F."/>
            <person name="Ghignone S."/>
            <person name="Salvioli di Fossalunga A."/>
            <person name="Amselem J."/>
            <person name="Novero M."/>
            <person name="Xianan X."/>
            <person name="Sedzielewska Toro K."/>
            <person name="Morin E."/>
            <person name="Lipzen A."/>
            <person name="Grigoriev I.V."/>
            <person name="Henrissat B."/>
            <person name="Martin F.M."/>
            <person name="Bonfante P."/>
        </authorList>
    </citation>
    <scope>NUCLEOTIDE SEQUENCE [LARGE SCALE GENOMIC DNA]</scope>
    <source>
        <strain evidence="3 4">BEG34</strain>
    </source>
</reference>
<evidence type="ECO:0000256" key="1">
    <source>
        <dbReference type="SAM" id="Coils"/>
    </source>
</evidence>